<dbReference type="STRING" id="6211.A0A0S4MIQ6"/>
<protein>
    <submittedName>
        <fullName evidence="1">Chorion class high cysteine protein 12</fullName>
    </submittedName>
</protein>
<accession>A0A0S4MIQ6</accession>
<reference evidence="1" key="2">
    <citation type="submission" date="2015-11" db="EMBL/GenBank/DDBJ databases">
        <authorList>
            <person name="Zhang Y."/>
            <person name="Guo Z."/>
        </authorList>
    </citation>
    <scope>NUCLEOTIDE SEQUENCE</scope>
</reference>
<dbReference type="AlphaFoldDB" id="A0A0S4MIQ6"/>
<proteinExistence type="predicted"/>
<keyword evidence="2" id="KW-1185">Reference proteome</keyword>
<name>A0A0S4MIQ6_ECHMU</name>
<evidence type="ECO:0000313" key="1">
    <source>
        <dbReference type="EMBL" id="CUT98659.1"/>
    </source>
</evidence>
<sequence>MIAHMPNINAALFSGNAVSSQPTMANMPNKAPKTLQYVAAHVPKFAKYLADIEPEVVRAIVAKLPPLAQYAPTEPSTTAPPTNPTLAPTLETEASELAQTTFATTMTIFTDGALELEQSEAAFTHKVSKMPNMEKATSLGDLDEFAHSQPSTAAPQMNPSLVPEMQTQASKVLSTVVATAVTLFPGDELGSEQTEIAFTDKVSKVPNLDKATSLSDLDEFAHSQPSTAAPQMNPSLVPEMQTQASKVLSTVVATAVTLFPGDELGSEQTEIAFTDKVSKVPNLDKATSLSDLDEFAHSQPSTAAPQMNPSLVPEMQTQASKVLSTVVATAVTLFPGDELGSEQTEIAFTDKVSKVPNLDKATSLSDLDEFAHSQPSTVAPQTNPSLVPEMQTQASKVLSTVVATAVTLFPGDELGSEQTEIAFTHKVSKMPNMEKRLH</sequence>
<dbReference type="EMBL" id="LN902843">
    <property type="protein sequence ID" value="CUT98659.1"/>
    <property type="molecule type" value="Genomic_DNA"/>
</dbReference>
<dbReference type="Proteomes" id="UP000017246">
    <property type="component" value="Unassembled WGS sequence"/>
</dbReference>
<organism evidence="1 2">
    <name type="scientific">Echinococcus multilocularis</name>
    <name type="common">Fox tapeworm</name>
    <dbReference type="NCBI Taxonomy" id="6211"/>
    <lineage>
        <taxon>Eukaryota</taxon>
        <taxon>Metazoa</taxon>
        <taxon>Spiralia</taxon>
        <taxon>Lophotrochozoa</taxon>
        <taxon>Platyhelminthes</taxon>
        <taxon>Cestoda</taxon>
        <taxon>Eucestoda</taxon>
        <taxon>Cyclophyllidea</taxon>
        <taxon>Taeniidae</taxon>
        <taxon>Echinococcus</taxon>
    </lineage>
</organism>
<reference evidence="1" key="1">
    <citation type="journal article" date="2013" name="Nature">
        <title>The genomes of four tapeworm species reveal adaptations to parasitism.</title>
        <authorList>
            <person name="Tsai I.J."/>
            <person name="Zarowiecki M."/>
            <person name="Holroyd N."/>
            <person name="Garciarrubio A."/>
            <person name="Sanchez-Flores A."/>
            <person name="Brooks K.L."/>
            <person name="Tracey A."/>
            <person name="Bobes R.J."/>
            <person name="Fragoso G."/>
            <person name="Sciutto E."/>
            <person name="Aslett M."/>
            <person name="Beasley H."/>
            <person name="Bennett H.M."/>
            <person name="Cai J."/>
            <person name="Camicia F."/>
            <person name="Clark R."/>
            <person name="Cucher M."/>
            <person name="De Silva N."/>
            <person name="Day T.A."/>
            <person name="Deplazes P."/>
            <person name="Estrada K."/>
            <person name="Fernandez C."/>
            <person name="Holland P.W."/>
            <person name="Hou J."/>
            <person name="Hu S."/>
            <person name="Huckvale T."/>
            <person name="Hung S.S."/>
            <person name="Kamenetzky L."/>
            <person name="Keane J.A."/>
            <person name="Kiss F."/>
            <person name="Koziol U."/>
            <person name="Lambert O."/>
            <person name="Liu K."/>
            <person name="Luo X."/>
            <person name="Luo Y."/>
            <person name="Macchiaroli N."/>
            <person name="Nichol S."/>
            <person name="Paps J."/>
            <person name="Parkinson J."/>
            <person name="Pouchkina-Stantcheva N."/>
            <person name="Riddiford N."/>
            <person name="Rosenzvit M."/>
            <person name="Salinas G."/>
            <person name="Wasmuth J.D."/>
            <person name="Zamanian M."/>
            <person name="Zheng Y."/>
            <person name="Cai X."/>
            <person name="Soberon X."/>
            <person name="Olson P.D."/>
            <person name="Laclette J.P."/>
            <person name="Brehm K."/>
            <person name="Berriman M."/>
            <person name="Garciarrubio A."/>
            <person name="Bobes R.J."/>
            <person name="Fragoso G."/>
            <person name="Sanchez-Flores A."/>
            <person name="Estrada K."/>
            <person name="Cevallos M.A."/>
            <person name="Morett E."/>
            <person name="Gonzalez V."/>
            <person name="Portillo T."/>
            <person name="Ochoa-Leyva A."/>
            <person name="Jose M.V."/>
            <person name="Sciutto E."/>
            <person name="Landa A."/>
            <person name="Jimenez L."/>
            <person name="Valdes V."/>
            <person name="Carrero J.C."/>
            <person name="Larralde C."/>
            <person name="Morales-Montor J."/>
            <person name="Limon-Lason J."/>
            <person name="Soberon X."/>
            <person name="Laclette J.P."/>
        </authorList>
    </citation>
    <scope>NUCLEOTIDE SEQUENCE [LARGE SCALE GENOMIC DNA]</scope>
</reference>
<evidence type="ECO:0000313" key="2">
    <source>
        <dbReference type="Proteomes" id="UP000017246"/>
    </source>
</evidence>